<proteinExistence type="predicted"/>
<dbReference type="CDD" id="cd04301">
    <property type="entry name" value="NAT_SF"/>
    <property type="match status" value="1"/>
</dbReference>
<dbReference type="Proteomes" id="UP001316384">
    <property type="component" value="Chromosome"/>
</dbReference>
<dbReference type="EMBL" id="CP101987">
    <property type="protein sequence ID" value="UUI72201.1"/>
    <property type="molecule type" value="Genomic_DNA"/>
</dbReference>
<dbReference type="SUPFAM" id="SSF55729">
    <property type="entry name" value="Acyl-CoA N-acyltransferases (Nat)"/>
    <property type="match status" value="1"/>
</dbReference>
<protein>
    <submittedName>
        <fullName evidence="2">GNAT family N-acetyltransferase</fullName>
    </submittedName>
</protein>
<dbReference type="RefSeq" id="WP_227577764.1">
    <property type="nucleotide sequence ID" value="NZ_CP101987.1"/>
</dbReference>
<evidence type="ECO:0000313" key="2">
    <source>
        <dbReference type="EMBL" id="UUI72201.1"/>
    </source>
</evidence>
<evidence type="ECO:0000259" key="1">
    <source>
        <dbReference type="PROSITE" id="PS51186"/>
    </source>
</evidence>
<feature type="domain" description="N-acetyltransferase" evidence="1">
    <location>
        <begin position="4"/>
        <end position="163"/>
    </location>
</feature>
<sequence length="163" mass="17429">MTPVSVRAVTVEDAERAGTVHFTCWVETYAALASPTFWERVSAERSIATWRRLLTEGLDARLAEVDGEVVGVAVATDGGERAGYPPVRARELGNLYVLRAHHGTGAGQALLDAVLPPGTPAQLWAARDNPRALRFYERNGFVPDGAADDGSAFGGIASVRLVR</sequence>
<reference evidence="2 3" key="1">
    <citation type="submission" date="2022-07" db="EMBL/GenBank/DDBJ databases">
        <title>Novel species in genus cellulomonas.</title>
        <authorList>
            <person name="Ye L."/>
        </authorList>
    </citation>
    <scope>NUCLEOTIDE SEQUENCE [LARGE SCALE GENOMIC DNA]</scope>
    <source>
        <strain evidence="3">zg-B89</strain>
    </source>
</reference>
<dbReference type="PROSITE" id="PS51186">
    <property type="entry name" value="GNAT"/>
    <property type="match status" value="1"/>
</dbReference>
<organism evidence="2 3">
    <name type="scientific">Cellulomonas xiejunii</name>
    <dbReference type="NCBI Taxonomy" id="2968083"/>
    <lineage>
        <taxon>Bacteria</taxon>
        <taxon>Bacillati</taxon>
        <taxon>Actinomycetota</taxon>
        <taxon>Actinomycetes</taxon>
        <taxon>Micrococcales</taxon>
        <taxon>Cellulomonadaceae</taxon>
        <taxon>Cellulomonas</taxon>
    </lineage>
</organism>
<dbReference type="Gene3D" id="3.40.630.30">
    <property type="match status" value="1"/>
</dbReference>
<name>A0ABY5KSP8_9CELL</name>
<dbReference type="Pfam" id="PF13508">
    <property type="entry name" value="Acetyltransf_7"/>
    <property type="match status" value="1"/>
</dbReference>
<gene>
    <name evidence="2" type="ORF">NP048_01660</name>
</gene>
<dbReference type="InterPro" id="IPR000182">
    <property type="entry name" value="GNAT_dom"/>
</dbReference>
<evidence type="ECO:0000313" key="3">
    <source>
        <dbReference type="Proteomes" id="UP001316384"/>
    </source>
</evidence>
<keyword evidence="3" id="KW-1185">Reference proteome</keyword>
<dbReference type="InterPro" id="IPR016181">
    <property type="entry name" value="Acyl_CoA_acyltransferase"/>
</dbReference>
<accession>A0ABY5KSP8</accession>